<reference evidence="2 3" key="1">
    <citation type="submission" date="2016-11" db="EMBL/GenBank/DDBJ databases">
        <title>The macronuclear genome of Stentor coeruleus: a giant cell with tiny introns.</title>
        <authorList>
            <person name="Slabodnick M."/>
            <person name="Ruby J.G."/>
            <person name="Reiff S.B."/>
            <person name="Swart E.C."/>
            <person name="Gosai S."/>
            <person name="Prabakaran S."/>
            <person name="Witkowska E."/>
            <person name="Larue G.E."/>
            <person name="Fisher S."/>
            <person name="Freeman R.M."/>
            <person name="Gunawardena J."/>
            <person name="Chu W."/>
            <person name="Stover N.A."/>
            <person name="Gregory B.D."/>
            <person name="Nowacki M."/>
            <person name="Derisi J."/>
            <person name="Roy S.W."/>
            <person name="Marshall W.F."/>
            <person name="Sood P."/>
        </authorList>
    </citation>
    <scope>NUCLEOTIDE SEQUENCE [LARGE SCALE GENOMIC DNA]</scope>
    <source>
        <strain evidence="2">WM001</strain>
    </source>
</reference>
<feature type="compositionally biased region" description="Basic residues" evidence="1">
    <location>
        <begin position="187"/>
        <end position="202"/>
    </location>
</feature>
<evidence type="ECO:0000313" key="3">
    <source>
        <dbReference type="Proteomes" id="UP000187209"/>
    </source>
</evidence>
<evidence type="ECO:0000256" key="1">
    <source>
        <dbReference type="SAM" id="MobiDB-lite"/>
    </source>
</evidence>
<dbReference type="InterPro" id="IPR000048">
    <property type="entry name" value="IQ_motif_EF-hand-BS"/>
</dbReference>
<dbReference type="PROSITE" id="PS50096">
    <property type="entry name" value="IQ"/>
    <property type="match status" value="1"/>
</dbReference>
<protein>
    <recommendedName>
        <fullName evidence="4">DUF4378 domain-containing protein</fullName>
    </recommendedName>
</protein>
<sequence length="926" mass="106451">MDSYLKLNSLCASPSSFYLTGFLTPKSTVKKLILQSPPIIGRCISEIQISSEKSSPLPTPIILNFTKPKTPTSIIKPSFTPKKLSRPESQVKKAKEKTKLKLVSEKPKKRKILLKSKLEMKKVIPEEEKTKKSKDNHRKIKELSKHIRKMNLKFKTKKFLPMSPWGIDSNKVVEETRLKREAENTKKPKPKAEKHKKKLKKPLKKPINKIPEEKKVASAIKIQAFYRGYIARKVVKSYLAAKNIEYSSQIKPSSIISETFTAEDQEVRFITERSEKPTKPKMIPILSLEESGSYQIEELKPEILTENKEEEKVKFTQNALKVKKQNKLQELKQADMQEMLLIAEKLGNKPEIVDLLNSILNRRYEKISKIFDEHLENLKDSIKNSGNKKVIDSPDLDTILHAISSKDNRQTSGEISEDIEKIWLQIEQHHDETNNHSFLKDPQPLPPLTPIIEDSIDRPGIDCPFDNPNEYAKGEKNCVENKEDCKFNKENKEDFSEKDEENLKENGLEHDNSVKMESFADSPKNMFENNTPVSLSKLVIKIVPAQEKSEEGALRSFIHDFDTKEPTHPKEFINDINFQDLSSMTLEHSDALKDYSSIIPSPAVEKEDLDSLEYELDLKTKSSIKTSNWPITSRQIFERDSPSNPFSITGGSEKPTDHSGEELLVDRAVSLLELIIYHDIIEDSHLFEDIDFTIGLLEDLINKEILICIGEATRPKIVRHNTLTNVKSDSSSVLQVVDKLFLHFLKNPNDIKAHMQIATHSYIFLQCAHENIPIEHQKNSICYLPEDPSLDKYTKVHTNMIINSCEEIIFRQLLEFKSSLFQSFSDKIDTLKLSDFFMAVRDQLLKWNEIQAGNIPGADVINENGVLDEDKLQNVRSKNLAKLLYSNLEDDEQMWVNYTAETEYLIIQLEDFVFCDLVEEIVDFMK</sequence>
<dbReference type="EMBL" id="MPUH01000058">
    <property type="protein sequence ID" value="OMJ92571.1"/>
    <property type="molecule type" value="Genomic_DNA"/>
</dbReference>
<dbReference type="SMART" id="SM00015">
    <property type="entry name" value="IQ"/>
    <property type="match status" value="1"/>
</dbReference>
<dbReference type="Proteomes" id="UP000187209">
    <property type="component" value="Unassembled WGS sequence"/>
</dbReference>
<dbReference type="CDD" id="cd23767">
    <property type="entry name" value="IQCD"/>
    <property type="match status" value="1"/>
</dbReference>
<evidence type="ECO:0000313" key="2">
    <source>
        <dbReference type="EMBL" id="OMJ92571.1"/>
    </source>
</evidence>
<accession>A0A1R2CUB3</accession>
<keyword evidence="3" id="KW-1185">Reference proteome</keyword>
<name>A0A1R2CUB3_9CILI</name>
<dbReference type="Gene3D" id="1.20.5.190">
    <property type="match status" value="1"/>
</dbReference>
<comment type="caution">
    <text evidence="2">The sequence shown here is derived from an EMBL/GenBank/DDBJ whole genome shotgun (WGS) entry which is preliminary data.</text>
</comment>
<dbReference type="AlphaFoldDB" id="A0A1R2CUB3"/>
<feature type="region of interest" description="Disordered" evidence="1">
    <location>
        <begin position="178"/>
        <end position="202"/>
    </location>
</feature>
<gene>
    <name evidence="2" type="ORF">SteCoe_4580</name>
</gene>
<evidence type="ECO:0008006" key="4">
    <source>
        <dbReference type="Google" id="ProtNLM"/>
    </source>
</evidence>
<proteinExistence type="predicted"/>
<dbReference type="Pfam" id="PF00612">
    <property type="entry name" value="IQ"/>
    <property type="match status" value="1"/>
</dbReference>
<organism evidence="2 3">
    <name type="scientific">Stentor coeruleus</name>
    <dbReference type="NCBI Taxonomy" id="5963"/>
    <lineage>
        <taxon>Eukaryota</taxon>
        <taxon>Sar</taxon>
        <taxon>Alveolata</taxon>
        <taxon>Ciliophora</taxon>
        <taxon>Postciliodesmatophora</taxon>
        <taxon>Heterotrichea</taxon>
        <taxon>Heterotrichida</taxon>
        <taxon>Stentoridae</taxon>
        <taxon>Stentor</taxon>
    </lineage>
</organism>